<protein>
    <submittedName>
        <fullName evidence="7">NUDIX hydrolase</fullName>
    </submittedName>
</protein>
<evidence type="ECO:0000256" key="3">
    <source>
        <dbReference type="ARBA" id="ARBA00022801"/>
    </source>
</evidence>
<dbReference type="InterPro" id="IPR015797">
    <property type="entry name" value="NUDIX_hydrolase-like_dom_sf"/>
</dbReference>
<evidence type="ECO:0000256" key="1">
    <source>
        <dbReference type="ARBA" id="ARBA00001946"/>
    </source>
</evidence>
<evidence type="ECO:0000256" key="5">
    <source>
        <dbReference type="SAM" id="MobiDB-lite"/>
    </source>
</evidence>
<comment type="cofactor">
    <cofactor evidence="1">
        <name>Mg(2+)</name>
        <dbReference type="ChEBI" id="CHEBI:18420"/>
    </cofactor>
</comment>
<keyword evidence="3 4" id="KW-0378">Hydrolase</keyword>
<dbReference type="CDD" id="cd02883">
    <property type="entry name" value="NUDIX_Hydrolase"/>
    <property type="match status" value="1"/>
</dbReference>
<feature type="domain" description="Nudix hydrolase" evidence="6">
    <location>
        <begin position="28"/>
        <end position="175"/>
    </location>
</feature>
<dbReference type="RefSeq" id="WP_274202267.1">
    <property type="nucleotide sequence ID" value="NZ_JAQZAO010000009.1"/>
</dbReference>
<dbReference type="PROSITE" id="PS00893">
    <property type="entry name" value="NUDIX_BOX"/>
    <property type="match status" value="1"/>
</dbReference>
<comment type="caution">
    <text evidence="7">The sequence shown here is derived from an EMBL/GenBank/DDBJ whole genome shotgun (WGS) entry which is preliminary data.</text>
</comment>
<evidence type="ECO:0000256" key="4">
    <source>
        <dbReference type="RuleBase" id="RU003476"/>
    </source>
</evidence>
<dbReference type="InterPro" id="IPR020084">
    <property type="entry name" value="NUDIX_hydrolase_CS"/>
</dbReference>
<accession>A0ABT5T0I9</accession>
<evidence type="ECO:0000313" key="8">
    <source>
        <dbReference type="Proteomes" id="UP001300763"/>
    </source>
</evidence>
<name>A0ABT5T0I9_9PSEU</name>
<reference evidence="7 8" key="1">
    <citation type="submission" date="2023-02" db="EMBL/GenBank/DDBJ databases">
        <title>Genome sequencing required for Actinomycetospora new species description.</title>
        <authorList>
            <person name="Saimee Y."/>
            <person name="Duangmal K."/>
        </authorList>
    </citation>
    <scope>NUCLEOTIDE SEQUENCE [LARGE SCALE GENOMIC DNA]</scope>
    <source>
        <strain evidence="7 8">DW7H6</strain>
    </source>
</reference>
<dbReference type="Gene3D" id="3.90.79.10">
    <property type="entry name" value="Nucleoside Triphosphate Pyrophosphohydrolase"/>
    <property type="match status" value="1"/>
</dbReference>
<dbReference type="InterPro" id="IPR020476">
    <property type="entry name" value="Nudix_hydrolase"/>
</dbReference>
<dbReference type="PANTHER" id="PTHR43046">
    <property type="entry name" value="GDP-MANNOSE MANNOSYL HYDROLASE"/>
    <property type="match status" value="1"/>
</dbReference>
<evidence type="ECO:0000256" key="2">
    <source>
        <dbReference type="ARBA" id="ARBA00005582"/>
    </source>
</evidence>
<dbReference type="PRINTS" id="PR00502">
    <property type="entry name" value="NUDIXFAMILY"/>
</dbReference>
<dbReference type="PROSITE" id="PS51462">
    <property type="entry name" value="NUDIX"/>
    <property type="match status" value="1"/>
</dbReference>
<feature type="region of interest" description="Disordered" evidence="5">
    <location>
        <begin position="1"/>
        <end position="47"/>
    </location>
</feature>
<proteinExistence type="inferred from homology"/>
<dbReference type="Pfam" id="PF00293">
    <property type="entry name" value="NUDIX"/>
    <property type="match status" value="1"/>
</dbReference>
<dbReference type="EMBL" id="JAQZAO010000009">
    <property type="protein sequence ID" value="MDD7967742.1"/>
    <property type="molecule type" value="Genomic_DNA"/>
</dbReference>
<feature type="region of interest" description="Disordered" evidence="5">
    <location>
        <begin position="108"/>
        <end position="146"/>
    </location>
</feature>
<sequence length="175" mass="19213">MRPGRYFAPTETPPSPPRPTYSRVSTAPWRRSATVSARREAPSDRCAGGGDRFNGVLLIQRRDGLPPVAFPGGKVELGETVEQAAVRETDEETGHRVRTVRVLGRRVHPVTGMPSPTSPLSFASFGARPGDGVRRPRRRCGLATRGNHPDAVDQLATWHALWHETRVTAMSRSTE</sequence>
<organism evidence="7 8">
    <name type="scientific">Actinomycetospora lemnae</name>
    <dbReference type="NCBI Taxonomy" id="3019891"/>
    <lineage>
        <taxon>Bacteria</taxon>
        <taxon>Bacillati</taxon>
        <taxon>Actinomycetota</taxon>
        <taxon>Actinomycetes</taxon>
        <taxon>Pseudonocardiales</taxon>
        <taxon>Pseudonocardiaceae</taxon>
        <taxon>Actinomycetospora</taxon>
    </lineage>
</organism>
<gene>
    <name evidence="7" type="ORF">PGB27_20575</name>
</gene>
<evidence type="ECO:0000313" key="7">
    <source>
        <dbReference type="EMBL" id="MDD7967742.1"/>
    </source>
</evidence>
<dbReference type="PANTHER" id="PTHR43046:SF14">
    <property type="entry name" value="MUTT_NUDIX FAMILY PROTEIN"/>
    <property type="match status" value="1"/>
</dbReference>
<evidence type="ECO:0000259" key="6">
    <source>
        <dbReference type="PROSITE" id="PS51462"/>
    </source>
</evidence>
<keyword evidence="8" id="KW-1185">Reference proteome</keyword>
<dbReference type="GO" id="GO:0016787">
    <property type="term" value="F:hydrolase activity"/>
    <property type="evidence" value="ECO:0007669"/>
    <property type="project" value="UniProtKB-KW"/>
</dbReference>
<dbReference type="SUPFAM" id="SSF55811">
    <property type="entry name" value="Nudix"/>
    <property type="match status" value="1"/>
</dbReference>
<comment type="similarity">
    <text evidence="2 4">Belongs to the Nudix hydrolase family.</text>
</comment>
<dbReference type="InterPro" id="IPR000086">
    <property type="entry name" value="NUDIX_hydrolase_dom"/>
</dbReference>
<dbReference type="Proteomes" id="UP001300763">
    <property type="component" value="Unassembled WGS sequence"/>
</dbReference>